<dbReference type="InterPro" id="IPR011009">
    <property type="entry name" value="Kinase-like_dom_sf"/>
</dbReference>
<evidence type="ECO:0000313" key="2">
    <source>
        <dbReference type="Proteomes" id="UP000235220"/>
    </source>
</evidence>
<sequence>MLVKEGEPATMLAVAGSFGYIAPEYARPTRINEKIDVYNFGIETDSQLLVNWIIKGTCNIWYLEDFWDELHDYLRCMDYRIHHIFREGNVVADLLAKKGAGGLNRDWGDESDMPTPLKGILRTDRSGLPYIRIS</sequence>
<dbReference type="GO" id="GO:0004523">
    <property type="term" value="F:RNA-DNA hybrid ribonuclease activity"/>
    <property type="evidence" value="ECO:0007669"/>
    <property type="project" value="InterPro"/>
</dbReference>
<dbReference type="InterPro" id="IPR044730">
    <property type="entry name" value="RNase_H-like_dom_plant"/>
</dbReference>
<dbReference type="GeneID" id="118349697"/>
<dbReference type="PANTHER" id="PTHR47074:SF75">
    <property type="entry name" value="RNASE H TYPE-1 DOMAIN-CONTAINING PROTEIN"/>
    <property type="match status" value="1"/>
</dbReference>
<dbReference type="PANTHER" id="PTHR47074">
    <property type="entry name" value="BNAC02G40300D PROTEIN"/>
    <property type="match status" value="1"/>
</dbReference>
<gene>
    <name evidence="3" type="primary">LOC118349697</name>
</gene>
<dbReference type="GO" id="GO:0003676">
    <property type="term" value="F:nucleic acid binding"/>
    <property type="evidence" value="ECO:0007669"/>
    <property type="project" value="InterPro"/>
</dbReference>
<dbReference type="InterPro" id="IPR002156">
    <property type="entry name" value="RNaseH_domain"/>
</dbReference>
<dbReference type="Pfam" id="PF13456">
    <property type="entry name" value="RVT_3"/>
    <property type="match status" value="1"/>
</dbReference>
<dbReference type="Proteomes" id="UP000235220">
    <property type="component" value="Chromosome 10"/>
</dbReference>
<evidence type="ECO:0000259" key="1">
    <source>
        <dbReference type="Pfam" id="PF13456"/>
    </source>
</evidence>
<dbReference type="CDD" id="cd06222">
    <property type="entry name" value="RNase_H_like"/>
    <property type="match status" value="1"/>
</dbReference>
<keyword evidence="2" id="KW-1185">Reference proteome</keyword>
<dbReference type="InParanoid" id="A0A6P9F919"/>
<dbReference type="SUPFAM" id="SSF56112">
    <property type="entry name" value="Protein kinase-like (PK-like)"/>
    <property type="match status" value="1"/>
</dbReference>
<accession>A0A6P9F919</accession>
<dbReference type="OrthoDB" id="1938131at2759"/>
<name>A0A6P9F919_JUGRE</name>
<dbReference type="AlphaFoldDB" id="A0A6P9F919"/>
<dbReference type="Gene3D" id="3.30.420.10">
    <property type="entry name" value="Ribonuclease H-like superfamily/Ribonuclease H"/>
    <property type="match status" value="1"/>
</dbReference>
<dbReference type="InterPro" id="IPR012337">
    <property type="entry name" value="RNaseH-like_sf"/>
</dbReference>
<dbReference type="SUPFAM" id="SSF53098">
    <property type="entry name" value="Ribonuclease H-like"/>
    <property type="match status" value="1"/>
</dbReference>
<dbReference type="KEGG" id="jre:118349697"/>
<dbReference type="InterPro" id="IPR052929">
    <property type="entry name" value="RNase_H-like_EbsB-rel"/>
</dbReference>
<feature type="domain" description="RNase H type-1" evidence="1">
    <location>
        <begin position="42"/>
        <end position="98"/>
    </location>
</feature>
<protein>
    <submittedName>
        <fullName evidence="3">Uncharacterized protein LOC118349697</fullName>
    </submittedName>
</protein>
<evidence type="ECO:0000313" key="3">
    <source>
        <dbReference type="RefSeq" id="XP_035551127.1"/>
    </source>
</evidence>
<proteinExistence type="predicted"/>
<dbReference type="InterPro" id="IPR036397">
    <property type="entry name" value="RNaseH_sf"/>
</dbReference>
<organism evidence="2 3">
    <name type="scientific">Juglans regia</name>
    <name type="common">English walnut</name>
    <dbReference type="NCBI Taxonomy" id="51240"/>
    <lineage>
        <taxon>Eukaryota</taxon>
        <taxon>Viridiplantae</taxon>
        <taxon>Streptophyta</taxon>
        <taxon>Embryophyta</taxon>
        <taxon>Tracheophyta</taxon>
        <taxon>Spermatophyta</taxon>
        <taxon>Magnoliopsida</taxon>
        <taxon>eudicotyledons</taxon>
        <taxon>Gunneridae</taxon>
        <taxon>Pentapetalae</taxon>
        <taxon>rosids</taxon>
        <taxon>fabids</taxon>
        <taxon>Fagales</taxon>
        <taxon>Juglandaceae</taxon>
        <taxon>Juglans</taxon>
    </lineage>
</organism>
<reference evidence="3" key="1">
    <citation type="submission" date="2025-08" db="UniProtKB">
        <authorList>
            <consortium name="RefSeq"/>
        </authorList>
    </citation>
    <scope>IDENTIFICATION</scope>
    <source>
        <tissue evidence="3">Leaves</tissue>
    </source>
</reference>
<dbReference type="RefSeq" id="XP_035551127.1">
    <property type="nucleotide sequence ID" value="XM_035695234.1"/>
</dbReference>